<dbReference type="InterPro" id="IPR023346">
    <property type="entry name" value="Lysozyme-like_dom_sf"/>
</dbReference>
<gene>
    <name evidence="3" type="ORF">D5400_13435</name>
</gene>
<dbReference type="InterPro" id="IPR045795">
    <property type="entry name" value="SLT_4"/>
</dbReference>
<dbReference type="EMBL" id="CP032509">
    <property type="protein sequence ID" value="AZN72144.1"/>
    <property type="molecule type" value="Genomic_DNA"/>
</dbReference>
<evidence type="ECO:0000256" key="1">
    <source>
        <dbReference type="SAM" id="SignalP"/>
    </source>
</evidence>
<feature type="signal peptide" evidence="1">
    <location>
        <begin position="1"/>
        <end position="22"/>
    </location>
</feature>
<organism evidence="3 4">
    <name type="scientific">Georhizobium profundi</name>
    <dbReference type="NCBI Taxonomy" id="2341112"/>
    <lineage>
        <taxon>Bacteria</taxon>
        <taxon>Pseudomonadati</taxon>
        <taxon>Pseudomonadota</taxon>
        <taxon>Alphaproteobacteria</taxon>
        <taxon>Hyphomicrobiales</taxon>
        <taxon>Rhizobiaceae</taxon>
        <taxon>Georhizobium</taxon>
    </lineage>
</organism>
<evidence type="ECO:0000313" key="3">
    <source>
        <dbReference type="EMBL" id="AZN72144.1"/>
    </source>
</evidence>
<dbReference type="RefSeq" id="WP_126010461.1">
    <property type="nucleotide sequence ID" value="NZ_CP032509.1"/>
</dbReference>
<feature type="chain" id="PRO_5019117141" description="Transglycosylase SLT domain-containing protein" evidence="1">
    <location>
        <begin position="23"/>
        <end position="192"/>
    </location>
</feature>
<accession>A0A3S9B5E0</accession>
<reference evidence="3 4" key="1">
    <citation type="submission" date="2018-09" db="EMBL/GenBank/DDBJ databases">
        <title>Marinorhizobium profundi gen. nov., sp. nov., isolated from a deep-sea sediment sample from the New Britain Trench and proposal of Marinorhizobiaceae fam. nov. in the order Rhizobiales of the class Alphaproteobacteria.</title>
        <authorList>
            <person name="Cao J."/>
        </authorList>
    </citation>
    <scope>NUCLEOTIDE SEQUENCE [LARGE SCALE GENOMIC DNA]</scope>
    <source>
        <strain evidence="3 4">WS11</strain>
    </source>
</reference>
<dbReference type="Pfam" id="PF19489">
    <property type="entry name" value="SLT_4"/>
    <property type="match status" value="1"/>
</dbReference>
<dbReference type="OrthoDB" id="9789144at2"/>
<name>A0A3S9B5E0_9HYPH</name>
<dbReference type="SUPFAM" id="SSF53955">
    <property type="entry name" value="Lysozyme-like"/>
    <property type="match status" value="1"/>
</dbReference>
<feature type="domain" description="Transglycosylase SLT" evidence="2">
    <location>
        <begin position="4"/>
        <end position="189"/>
    </location>
</feature>
<keyword evidence="1" id="KW-0732">Signal</keyword>
<protein>
    <recommendedName>
        <fullName evidence="2">Transglycosylase SLT domain-containing protein</fullName>
    </recommendedName>
</protein>
<dbReference type="Proteomes" id="UP000268192">
    <property type="component" value="Chromosome"/>
</dbReference>
<evidence type="ECO:0000313" key="4">
    <source>
        <dbReference type="Proteomes" id="UP000268192"/>
    </source>
</evidence>
<dbReference type="AlphaFoldDB" id="A0A3S9B5E0"/>
<dbReference type="PROSITE" id="PS51257">
    <property type="entry name" value="PROKAR_LIPOPROTEIN"/>
    <property type="match status" value="1"/>
</dbReference>
<evidence type="ECO:0000259" key="2">
    <source>
        <dbReference type="Pfam" id="PF19489"/>
    </source>
</evidence>
<keyword evidence="4" id="KW-1185">Reference proteome</keyword>
<proteinExistence type="predicted"/>
<sequence length="192" mass="21408">MRAMLLIAMLVLAGCASPPTQTNNVCAVFDQRDGLVGNWYRQAKAAERQYGVPVPILMATINTESSFRARARPPRKWHLGIIPGKRASTAYGYSQALDGTWAEYQAKTGRWSARRTNFGDAVTFVAWYHHQSHQRNGIALNDMRNLYLAYYSGHGGYSRGSWRNSSIALRGADRAAEMAQTYANQMRACGRA</sequence>
<dbReference type="KEGG" id="abaw:D5400_13435"/>
<dbReference type="Gene3D" id="1.10.530.10">
    <property type="match status" value="1"/>
</dbReference>